<dbReference type="InterPro" id="IPR013057">
    <property type="entry name" value="AA_transpt_TM"/>
</dbReference>
<feature type="domain" description="Amino acid transporter transmembrane" evidence="9">
    <location>
        <begin position="113"/>
        <end position="509"/>
    </location>
</feature>
<comment type="similarity">
    <text evidence="2">Belongs to the amino acid/polyamine transporter 2 family.</text>
</comment>
<feature type="transmembrane region" description="Helical" evidence="8">
    <location>
        <begin position="303"/>
        <end position="321"/>
    </location>
</feature>
<proteinExistence type="inferred from homology"/>
<feature type="transmembrane region" description="Helical" evidence="8">
    <location>
        <begin position="233"/>
        <end position="254"/>
    </location>
</feature>
<dbReference type="AlphaFoldDB" id="A0A061AZW9"/>
<dbReference type="OrthoDB" id="28208at2759"/>
<dbReference type="GO" id="GO:0015179">
    <property type="term" value="F:L-amino acid transmembrane transporter activity"/>
    <property type="evidence" value="ECO:0007669"/>
    <property type="project" value="TreeGrafter"/>
</dbReference>
<protein>
    <submittedName>
        <fullName evidence="10">CYFA0S11e01508g1_1</fullName>
    </submittedName>
</protein>
<comment type="subcellular location">
    <subcellularLocation>
        <location evidence="1">Vacuole membrane</location>
        <topology evidence="1">Multi-pass membrane protein</topology>
    </subcellularLocation>
</comment>
<evidence type="ECO:0000256" key="3">
    <source>
        <dbReference type="ARBA" id="ARBA00022448"/>
    </source>
</evidence>
<gene>
    <name evidence="10" type="ORF">CYFA0S_11e01508g</name>
</gene>
<feature type="transmembrane region" description="Helical" evidence="8">
    <location>
        <begin position="342"/>
        <end position="365"/>
    </location>
</feature>
<sequence length="523" mass="57230">MALSPSNTRVSATLEGLPSDHGQINCCLQYKRSHLSALYLSKKYMLILTSGKSTMAQTKYSNVPQRDDDNADDRLSFELDNFSDLESLDYAVQDRLTDPEQEVEPFQLEQLNKSNLKMAFMNMANSILGAGAIGTPFAMSNCGLVGGAVALVLLTILVDFTIRLIVINLKLSGKTTYQDTVEYCFGKTGKVVIIMTQALFAFGGAIGFCIIIGDTFPHILRSFFPSYKDNGFLKFLFGRNVIIVLVTMCVSFPLSLSKDISKLAKASALALVSMSVIIIIVLIRGPQMSSELRGKLSVSSVFITPRIFQGVSVISFALVCHHNTSFIFHSLKNPSLNRFAKLTHASCFVSMIALGLIGFGGFLIFKDKTKGNILNNFPGDDPIVNIARFCFGFNMVTTYPLELFVLRDVLRDLYYIGHPKSPDLSTPAHIILTTILVLITMGISLLTCNLGALFELIGAVAASIMAFILPPMCNLKITGSTKSWKKKLPYWGTIAFGFATMIISSTQTLMKAAHDTGEAHCSI</sequence>
<keyword evidence="5" id="KW-0029">Amino-acid transport</keyword>
<feature type="transmembrane region" description="Helical" evidence="8">
    <location>
        <begin position="119"/>
        <end position="138"/>
    </location>
</feature>
<evidence type="ECO:0000256" key="2">
    <source>
        <dbReference type="ARBA" id="ARBA00008066"/>
    </source>
</evidence>
<feature type="transmembrane region" description="Helical" evidence="8">
    <location>
        <begin position="144"/>
        <end position="166"/>
    </location>
</feature>
<feature type="transmembrane region" description="Helical" evidence="8">
    <location>
        <begin position="427"/>
        <end position="446"/>
    </location>
</feature>
<keyword evidence="3" id="KW-0813">Transport</keyword>
<dbReference type="PhylomeDB" id="A0A061AZW9"/>
<evidence type="ECO:0000256" key="4">
    <source>
        <dbReference type="ARBA" id="ARBA00022692"/>
    </source>
</evidence>
<feature type="transmembrane region" description="Helical" evidence="8">
    <location>
        <begin position="266"/>
        <end position="283"/>
    </location>
</feature>
<keyword evidence="6 8" id="KW-1133">Transmembrane helix</keyword>
<keyword evidence="7 8" id="KW-0472">Membrane</keyword>
<feature type="transmembrane region" description="Helical" evidence="8">
    <location>
        <begin position="452"/>
        <end position="469"/>
    </location>
</feature>
<evidence type="ECO:0000256" key="6">
    <source>
        <dbReference type="ARBA" id="ARBA00022989"/>
    </source>
</evidence>
<evidence type="ECO:0000256" key="1">
    <source>
        <dbReference type="ARBA" id="ARBA00004128"/>
    </source>
</evidence>
<evidence type="ECO:0000256" key="7">
    <source>
        <dbReference type="ARBA" id="ARBA00023136"/>
    </source>
</evidence>
<evidence type="ECO:0000256" key="8">
    <source>
        <dbReference type="SAM" id="Phobius"/>
    </source>
</evidence>
<feature type="transmembrane region" description="Helical" evidence="8">
    <location>
        <begin position="191"/>
        <end position="213"/>
    </location>
</feature>
<evidence type="ECO:0000259" key="9">
    <source>
        <dbReference type="Pfam" id="PF01490"/>
    </source>
</evidence>
<reference evidence="10" key="1">
    <citation type="journal article" date="2014" name="Genome Announc.">
        <title>Genome sequence of the yeast Cyberlindnera fabianii (Hansenula fabianii).</title>
        <authorList>
            <person name="Freel K.C."/>
            <person name="Sarilar V."/>
            <person name="Neuveglise C."/>
            <person name="Devillers H."/>
            <person name="Friedrich A."/>
            <person name="Schacherer J."/>
        </authorList>
    </citation>
    <scope>NUCLEOTIDE SEQUENCE</scope>
    <source>
        <strain evidence="10">YJS4271</strain>
    </source>
</reference>
<dbReference type="PANTHER" id="PTHR22950">
    <property type="entry name" value="AMINO ACID TRANSPORTER"/>
    <property type="match status" value="1"/>
</dbReference>
<dbReference type="GO" id="GO:0005783">
    <property type="term" value="C:endoplasmic reticulum"/>
    <property type="evidence" value="ECO:0007669"/>
    <property type="project" value="TreeGrafter"/>
</dbReference>
<accession>A0A061AZW9</accession>
<evidence type="ECO:0000256" key="5">
    <source>
        <dbReference type="ARBA" id="ARBA00022970"/>
    </source>
</evidence>
<feature type="transmembrane region" description="Helical" evidence="8">
    <location>
        <begin position="385"/>
        <end position="406"/>
    </location>
</feature>
<keyword evidence="4 8" id="KW-0812">Transmembrane</keyword>
<feature type="transmembrane region" description="Helical" evidence="8">
    <location>
        <begin position="490"/>
        <end position="510"/>
    </location>
</feature>
<dbReference type="PANTHER" id="PTHR22950:SF458">
    <property type="entry name" value="SODIUM-COUPLED NEUTRAL AMINO ACID TRANSPORTER 11-RELATED"/>
    <property type="match status" value="1"/>
</dbReference>
<dbReference type="EMBL" id="LK052896">
    <property type="protein sequence ID" value="CDR43207.1"/>
    <property type="molecule type" value="Genomic_DNA"/>
</dbReference>
<evidence type="ECO:0000313" key="10">
    <source>
        <dbReference type="EMBL" id="CDR43207.1"/>
    </source>
</evidence>
<dbReference type="VEuPathDB" id="FungiDB:BON22_2875"/>
<dbReference type="GO" id="GO:0005774">
    <property type="term" value="C:vacuolar membrane"/>
    <property type="evidence" value="ECO:0007669"/>
    <property type="project" value="UniProtKB-SubCell"/>
</dbReference>
<organism evidence="10">
    <name type="scientific">Cyberlindnera fabianii</name>
    <name type="common">Yeast</name>
    <name type="synonym">Hansenula fabianii</name>
    <dbReference type="NCBI Taxonomy" id="36022"/>
    <lineage>
        <taxon>Eukaryota</taxon>
        <taxon>Fungi</taxon>
        <taxon>Dikarya</taxon>
        <taxon>Ascomycota</taxon>
        <taxon>Saccharomycotina</taxon>
        <taxon>Saccharomycetes</taxon>
        <taxon>Phaffomycetales</taxon>
        <taxon>Phaffomycetaceae</taxon>
        <taxon>Cyberlindnera</taxon>
    </lineage>
</organism>
<name>A0A061AZW9_CYBFA</name>
<dbReference type="Pfam" id="PF01490">
    <property type="entry name" value="Aa_trans"/>
    <property type="match status" value="1"/>
</dbReference>